<reference evidence="2" key="1">
    <citation type="submission" date="2013-12" db="EMBL/GenBank/DDBJ databases">
        <authorList>
            <person name="Omoto C.K."/>
            <person name="Sibley D."/>
            <person name="Venepally P."/>
            <person name="Hadjithomas M."/>
            <person name="Karamycheva S."/>
            <person name="Brunk B."/>
            <person name="Roos D."/>
            <person name="Caler E."/>
            <person name="Lorenzi H."/>
        </authorList>
    </citation>
    <scope>NUCLEOTIDE SEQUENCE</scope>
</reference>
<dbReference type="AlphaFoldDB" id="A0A023BAT1"/>
<accession>A0A023BAT1</accession>
<dbReference type="RefSeq" id="XP_011129262.1">
    <property type="nucleotide sequence ID" value="XM_011130960.1"/>
</dbReference>
<organism evidence="2 3">
    <name type="scientific">Gregarina niphandrodes</name>
    <name type="common">Septate eugregarine</name>
    <dbReference type="NCBI Taxonomy" id="110365"/>
    <lineage>
        <taxon>Eukaryota</taxon>
        <taxon>Sar</taxon>
        <taxon>Alveolata</taxon>
        <taxon>Apicomplexa</taxon>
        <taxon>Conoidasida</taxon>
        <taxon>Gregarinasina</taxon>
        <taxon>Eugregarinorida</taxon>
        <taxon>Gregarinidae</taxon>
        <taxon>Gregarina</taxon>
    </lineage>
</organism>
<protein>
    <submittedName>
        <fullName evidence="2">Uncharacterized protein</fullName>
    </submittedName>
</protein>
<evidence type="ECO:0000313" key="2">
    <source>
        <dbReference type="EMBL" id="EZG78556.1"/>
    </source>
</evidence>
<evidence type="ECO:0000313" key="3">
    <source>
        <dbReference type="Proteomes" id="UP000019763"/>
    </source>
</evidence>
<dbReference type="VEuPathDB" id="CryptoDB:GNI_034980"/>
<proteinExistence type="predicted"/>
<feature type="region of interest" description="Disordered" evidence="1">
    <location>
        <begin position="69"/>
        <end position="122"/>
    </location>
</feature>
<dbReference type="EMBL" id="AFNH02000268">
    <property type="protein sequence ID" value="EZG78556.1"/>
    <property type="molecule type" value="Genomic_DNA"/>
</dbReference>
<name>A0A023BAT1_GRENI</name>
<dbReference type="GeneID" id="22911382"/>
<sequence length="143" mass="16839">MSFCPIQLALQYTMLISPRGLQFHRPPEIQVYNIETAGGLTLDANNLWRGGAIQIRGITKILQQARMDQMRKENQDKEIHDNEVHDKEIHDNEVHDKEVHDKEVHDKEVHDKEVHDKEVHDKEVQQIRIRSLLNRSIKCQPLR</sequence>
<comment type="caution">
    <text evidence="2">The sequence shown here is derived from an EMBL/GenBank/DDBJ whole genome shotgun (WGS) entry which is preliminary data.</text>
</comment>
<keyword evidence="3" id="KW-1185">Reference proteome</keyword>
<gene>
    <name evidence="2" type="ORF">GNI_034980</name>
</gene>
<dbReference type="Proteomes" id="UP000019763">
    <property type="component" value="Unassembled WGS sequence"/>
</dbReference>
<evidence type="ECO:0000256" key="1">
    <source>
        <dbReference type="SAM" id="MobiDB-lite"/>
    </source>
</evidence>